<dbReference type="AlphaFoldDB" id="A0A8T2NPJ7"/>
<keyword evidence="7" id="KW-1185">Reference proteome</keyword>
<accession>A0A8T2NPJ7</accession>
<dbReference type="InterPro" id="IPR036013">
    <property type="entry name" value="Band_7/SPFH_dom_sf"/>
</dbReference>
<dbReference type="InterPro" id="IPR001972">
    <property type="entry name" value="Stomatin_HflK_fam"/>
</dbReference>
<comment type="caution">
    <text evidence="6">The sequence shown here is derived from an EMBL/GenBank/DDBJ whole genome shotgun (WGS) entry which is preliminary data.</text>
</comment>
<keyword evidence="3 4" id="KW-0472">Membrane</keyword>
<dbReference type="Gene3D" id="3.30.479.30">
    <property type="entry name" value="Band 7 domain"/>
    <property type="match status" value="1"/>
</dbReference>
<sequence>MEVEKENDRQPVSTVADLDTIPKGFGVCGWLLILLSVLLIIITLPFSIWACIKTVKEYERAVIFRLGRILQGGVRGPGLFFILPCTDSIITVDMRIITFDIPLQEVLTKDSVTVSVEGVVYYRVNDVILAVGNIINADTATRQLAQTTLRNVLGTKNLSEILSDRDQIASVMERALDAASKSWGIKVARVEIKDVKLPPQLQKAMAAEAEATREARAKVIMAYGEMSASQALKEASSVIDDSPAALKLRYLQTLDTIAAKKNSTVILPIPIEMFPGFKRSTSEPSLFS</sequence>
<evidence type="ECO:0000313" key="6">
    <source>
        <dbReference type="EMBL" id="KAG9338307.1"/>
    </source>
</evidence>
<dbReference type="Pfam" id="PF01145">
    <property type="entry name" value="Band_7"/>
    <property type="match status" value="1"/>
</dbReference>
<gene>
    <name evidence="6" type="ORF">JZ751_025978</name>
</gene>
<dbReference type="InterPro" id="IPR001107">
    <property type="entry name" value="Band_7"/>
</dbReference>
<keyword evidence="4" id="KW-0812">Transmembrane</keyword>
<dbReference type="Gene3D" id="6.10.250.2090">
    <property type="match status" value="1"/>
</dbReference>
<name>A0A8T2NPJ7_9TELE</name>
<dbReference type="InterPro" id="IPR043202">
    <property type="entry name" value="Band-7_stomatin-like"/>
</dbReference>
<dbReference type="EMBL" id="JAFBMS010000069">
    <property type="protein sequence ID" value="KAG9338307.1"/>
    <property type="molecule type" value="Genomic_DNA"/>
</dbReference>
<feature type="domain" description="Band 7" evidence="5">
    <location>
        <begin position="50"/>
        <end position="209"/>
    </location>
</feature>
<protein>
    <recommendedName>
        <fullName evidence="5">Band 7 domain-containing protein</fullName>
    </recommendedName>
</protein>
<dbReference type="PANTHER" id="PTHR10264:SF115">
    <property type="entry name" value="STOMATIN"/>
    <property type="match status" value="1"/>
</dbReference>
<evidence type="ECO:0000256" key="1">
    <source>
        <dbReference type="ARBA" id="ARBA00004370"/>
    </source>
</evidence>
<dbReference type="PANTHER" id="PTHR10264">
    <property type="entry name" value="BAND 7 PROTEIN-RELATED"/>
    <property type="match status" value="1"/>
</dbReference>
<comment type="similarity">
    <text evidence="2">Belongs to the band 7/mec-2 family.</text>
</comment>
<dbReference type="OrthoDB" id="8878807at2759"/>
<evidence type="ECO:0000259" key="5">
    <source>
        <dbReference type="SMART" id="SM00244"/>
    </source>
</evidence>
<evidence type="ECO:0000256" key="4">
    <source>
        <dbReference type="SAM" id="Phobius"/>
    </source>
</evidence>
<keyword evidence="4" id="KW-1133">Transmembrane helix</keyword>
<organism evidence="6 7">
    <name type="scientific">Albula glossodonta</name>
    <name type="common">roundjaw bonefish</name>
    <dbReference type="NCBI Taxonomy" id="121402"/>
    <lineage>
        <taxon>Eukaryota</taxon>
        <taxon>Metazoa</taxon>
        <taxon>Chordata</taxon>
        <taxon>Craniata</taxon>
        <taxon>Vertebrata</taxon>
        <taxon>Euteleostomi</taxon>
        <taxon>Actinopterygii</taxon>
        <taxon>Neopterygii</taxon>
        <taxon>Teleostei</taxon>
        <taxon>Albuliformes</taxon>
        <taxon>Albulidae</taxon>
        <taxon>Albula</taxon>
    </lineage>
</organism>
<reference evidence="6" key="1">
    <citation type="thesis" date="2021" institute="BYU ScholarsArchive" country="Provo, UT, USA">
        <title>Applications of and Algorithms for Genome Assembly and Genomic Analyses with an Emphasis on Marine Teleosts.</title>
        <authorList>
            <person name="Pickett B.D."/>
        </authorList>
    </citation>
    <scope>NUCLEOTIDE SEQUENCE</scope>
    <source>
        <strain evidence="6">HI-2016</strain>
    </source>
</reference>
<proteinExistence type="inferred from homology"/>
<dbReference type="SUPFAM" id="SSF117892">
    <property type="entry name" value="Band 7/SPFH domain"/>
    <property type="match status" value="1"/>
</dbReference>
<feature type="transmembrane region" description="Helical" evidence="4">
    <location>
        <begin position="30"/>
        <end position="52"/>
    </location>
</feature>
<evidence type="ECO:0000256" key="2">
    <source>
        <dbReference type="ARBA" id="ARBA00008164"/>
    </source>
</evidence>
<dbReference type="Proteomes" id="UP000824540">
    <property type="component" value="Unassembled WGS sequence"/>
</dbReference>
<dbReference type="SMART" id="SM00244">
    <property type="entry name" value="PHB"/>
    <property type="match status" value="1"/>
</dbReference>
<dbReference type="FunFam" id="3.30.479.30:FF:000002">
    <property type="entry name" value="band 7 protein AGAP004871"/>
    <property type="match status" value="1"/>
</dbReference>
<evidence type="ECO:0000256" key="3">
    <source>
        <dbReference type="ARBA" id="ARBA00023136"/>
    </source>
</evidence>
<comment type="subcellular location">
    <subcellularLocation>
        <location evidence="1">Membrane</location>
    </subcellularLocation>
</comment>
<dbReference type="PRINTS" id="PR00721">
    <property type="entry name" value="STOMATIN"/>
</dbReference>
<evidence type="ECO:0000313" key="7">
    <source>
        <dbReference type="Proteomes" id="UP000824540"/>
    </source>
</evidence>
<dbReference type="GO" id="GO:0005886">
    <property type="term" value="C:plasma membrane"/>
    <property type="evidence" value="ECO:0007669"/>
    <property type="project" value="InterPro"/>
</dbReference>